<name>A0A8T0IEP9_CERPU</name>
<reference evidence="2" key="1">
    <citation type="submission" date="2020-06" db="EMBL/GenBank/DDBJ databases">
        <title>WGS assembly of Ceratodon purpureus strain R40.</title>
        <authorList>
            <person name="Carey S.B."/>
            <person name="Jenkins J."/>
            <person name="Shu S."/>
            <person name="Lovell J.T."/>
            <person name="Sreedasyam A."/>
            <person name="Maumus F."/>
            <person name="Tiley G.P."/>
            <person name="Fernandez-Pozo N."/>
            <person name="Barry K."/>
            <person name="Chen C."/>
            <person name="Wang M."/>
            <person name="Lipzen A."/>
            <person name="Daum C."/>
            <person name="Saski C.A."/>
            <person name="Payton A.C."/>
            <person name="Mcbreen J.C."/>
            <person name="Conrad R.E."/>
            <person name="Kollar L.M."/>
            <person name="Olsson S."/>
            <person name="Huttunen S."/>
            <person name="Landis J.B."/>
            <person name="Wickett N.J."/>
            <person name="Johnson M.G."/>
            <person name="Rensing S.A."/>
            <person name="Grimwood J."/>
            <person name="Schmutz J."/>
            <person name="Mcdaniel S.F."/>
        </authorList>
    </citation>
    <scope>NUCLEOTIDE SEQUENCE</scope>
    <source>
        <strain evidence="2">R40</strain>
    </source>
</reference>
<keyword evidence="3" id="KW-1185">Reference proteome</keyword>
<feature type="signal peptide" evidence="1">
    <location>
        <begin position="1"/>
        <end position="16"/>
    </location>
</feature>
<evidence type="ECO:0000313" key="2">
    <source>
        <dbReference type="EMBL" id="KAG0581361.1"/>
    </source>
</evidence>
<accession>A0A8T0IEP9</accession>
<evidence type="ECO:0000313" key="3">
    <source>
        <dbReference type="Proteomes" id="UP000822688"/>
    </source>
</evidence>
<dbReference type="EMBL" id="CM026424">
    <property type="protein sequence ID" value="KAG0581361.1"/>
    <property type="molecule type" value="Genomic_DNA"/>
</dbReference>
<protein>
    <submittedName>
        <fullName evidence="2">Uncharacterized protein</fullName>
    </submittedName>
</protein>
<comment type="caution">
    <text evidence="2">The sequence shown here is derived from an EMBL/GenBank/DDBJ whole genome shotgun (WGS) entry which is preliminary data.</text>
</comment>
<gene>
    <name evidence="2" type="ORF">KC19_4G245000</name>
</gene>
<evidence type="ECO:0000256" key="1">
    <source>
        <dbReference type="SAM" id="SignalP"/>
    </source>
</evidence>
<sequence>MLTCIVSSSCLSGCISAPIAIWVPSSLTLISDTLIIGEGRCKCLGTVCRDYISRRLFEP</sequence>
<feature type="chain" id="PRO_5035715539" evidence="1">
    <location>
        <begin position="17"/>
        <end position="59"/>
    </location>
</feature>
<organism evidence="2 3">
    <name type="scientific">Ceratodon purpureus</name>
    <name type="common">Fire moss</name>
    <name type="synonym">Dicranum purpureum</name>
    <dbReference type="NCBI Taxonomy" id="3225"/>
    <lineage>
        <taxon>Eukaryota</taxon>
        <taxon>Viridiplantae</taxon>
        <taxon>Streptophyta</taxon>
        <taxon>Embryophyta</taxon>
        <taxon>Bryophyta</taxon>
        <taxon>Bryophytina</taxon>
        <taxon>Bryopsida</taxon>
        <taxon>Dicranidae</taxon>
        <taxon>Pseudoditrichales</taxon>
        <taxon>Ditrichaceae</taxon>
        <taxon>Ceratodon</taxon>
    </lineage>
</organism>
<dbReference type="AlphaFoldDB" id="A0A8T0IEP9"/>
<keyword evidence="1" id="KW-0732">Signal</keyword>
<dbReference type="Proteomes" id="UP000822688">
    <property type="component" value="Chromosome 4"/>
</dbReference>
<proteinExistence type="predicted"/>